<accession>A0ABN7VCE6</accession>
<reference evidence="1 2" key="1">
    <citation type="submission" date="2021-06" db="EMBL/GenBank/DDBJ databases">
        <authorList>
            <person name="Kallberg Y."/>
            <person name="Tangrot J."/>
            <person name="Rosling A."/>
        </authorList>
    </citation>
    <scope>NUCLEOTIDE SEQUENCE [LARGE SCALE GENOMIC DNA]</scope>
    <source>
        <strain evidence="1 2">120-4 pot B 10/14</strain>
    </source>
</reference>
<keyword evidence="2" id="KW-1185">Reference proteome</keyword>
<evidence type="ECO:0000313" key="2">
    <source>
        <dbReference type="Proteomes" id="UP000789901"/>
    </source>
</evidence>
<sequence>MLLQQQQTINSFTFPTLEVLDNQIFNRFWNLSLTKKIKELIQNNLEYQDPYQSTLISDKIETDTKANQKHYMTLITIPDENTKRNNIQTKL</sequence>
<gene>
    <name evidence="1" type="ORF">GMARGA_LOCUS17049</name>
</gene>
<proteinExistence type="predicted"/>
<dbReference type="Proteomes" id="UP000789901">
    <property type="component" value="Unassembled WGS sequence"/>
</dbReference>
<dbReference type="EMBL" id="CAJVQB010012685">
    <property type="protein sequence ID" value="CAG8757239.1"/>
    <property type="molecule type" value="Genomic_DNA"/>
</dbReference>
<name>A0ABN7VCE6_GIGMA</name>
<protein>
    <submittedName>
        <fullName evidence="1">7204_t:CDS:1</fullName>
    </submittedName>
</protein>
<evidence type="ECO:0000313" key="1">
    <source>
        <dbReference type="EMBL" id="CAG8757239.1"/>
    </source>
</evidence>
<organism evidence="1 2">
    <name type="scientific">Gigaspora margarita</name>
    <dbReference type="NCBI Taxonomy" id="4874"/>
    <lineage>
        <taxon>Eukaryota</taxon>
        <taxon>Fungi</taxon>
        <taxon>Fungi incertae sedis</taxon>
        <taxon>Mucoromycota</taxon>
        <taxon>Glomeromycotina</taxon>
        <taxon>Glomeromycetes</taxon>
        <taxon>Diversisporales</taxon>
        <taxon>Gigasporaceae</taxon>
        <taxon>Gigaspora</taxon>
    </lineage>
</organism>
<comment type="caution">
    <text evidence="1">The sequence shown here is derived from an EMBL/GenBank/DDBJ whole genome shotgun (WGS) entry which is preliminary data.</text>
</comment>